<reference evidence="11" key="1">
    <citation type="journal article" date="2019" name="Int. J. Syst. Evol. Microbiol.">
        <title>The Global Catalogue of Microorganisms (GCM) 10K type strain sequencing project: providing services to taxonomists for standard genome sequencing and annotation.</title>
        <authorList>
            <consortium name="The Broad Institute Genomics Platform"/>
            <consortium name="The Broad Institute Genome Sequencing Center for Infectious Disease"/>
            <person name="Wu L."/>
            <person name="Ma J."/>
        </authorList>
    </citation>
    <scope>NUCLEOTIDE SEQUENCE [LARGE SCALE GENOMIC DNA]</scope>
    <source>
        <strain evidence="11">JCM 18424</strain>
    </source>
</reference>
<comment type="subcellular location">
    <subcellularLocation>
        <location evidence="1">Cell membrane</location>
        <topology evidence="1">Single-pass membrane protein</topology>
    </subcellularLocation>
    <subcellularLocation>
        <location evidence="7">Cell membrane</location>
        <topology evidence="7">Single-pass type II membrane protein</topology>
    </subcellularLocation>
</comment>
<dbReference type="PANTHER" id="PTHR30558:SF7">
    <property type="entry name" value="TOL-PAL SYSTEM PROTEIN TOLR"/>
    <property type="match status" value="1"/>
</dbReference>
<dbReference type="Gene3D" id="3.30.420.270">
    <property type="match status" value="1"/>
</dbReference>
<gene>
    <name evidence="10" type="ORF">GCM10023338_13130</name>
</gene>
<evidence type="ECO:0000313" key="11">
    <source>
        <dbReference type="Proteomes" id="UP001500631"/>
    </source>
</evidence>
<dbReference type="EMBL" id="BAABKE010000004">
    <property type="protein sequence ID" value="GAA5099522.1"/>
    <property type="molecule type" value="Genomic_DNA"/>
</dbReference>
<evidence type="ECO:0000256" key="4">
    <source>
        <dbReference type="ARBA" id="ARBA00022692"/>
    </source>
</evidence>
<keyword evidence="6 9" id="KW-0472">Membrane</keyword>
<sequence length="181" mass="19148">MAFGRLRGTSSRARAEINMVPLIDVMLVLLVIFILTAPLVTQSVQLKLPEAVDLKEKTTPDQVENKPILVAINGDSEVHINEVKMDSDEAVLNTLTTLKSEALAKNGPDYNPLVQFHVDIKVPYEIVAKTITSLSKAGLGNIGFVTLPGEGGASSAGDETATAPISENSAGEQQVVAPTEG</sequence>
<evidence type="ECO:0000256" key="6">
    <source>
        <dbReference type="ARBA" id="ARBA00023136"/>
    </source>
</evidence>
<organism evidence="10 11">
    <name type="scientific">Wohlfahrtiimonas larvae</name>
    <dbReference type="NCBI Taxonomy" id="1157986"/>
    <lineage>
        <taxon>Bacteria</taxon>
        <taxon>Pseudomonadati</taxon>
        <taxon>Pseudomonadota</taxon>
        <taxon>Gammaproteobacteria</taxon>
        <taxon>Cardiobacteriales</taxon>
        <taxon>Ignatzschineriaceae</taxon>
        <taxon>Wohlfahrtiimonas</taxon>
    </lineage>
</organism>
<keyword evidence="7" id="KW-0653">Protein transport</keyword>
<keyword evidence="11" id="KW-1185">Reference proteome</keyword>
<feature type="compositionally biased region" description="Polar residues" evidence="8">
    <location>
        <begin position="163"/>
        <end position="172"/>
    </location>
</feature>
<feature type="transmembrane region" description="Helical" evidence="9">
    <location>
        <begin position="21"/>
        <end position="40"/>
    </location>
</feature>
<keyword evidence="5 9" id="KW-1133">Transmembrane helix</keyword>
<keyword evidence="7" id="KW-0813">Transport</keyword>
<feature type="region of interest" description="Disordered" evidence="8">
    <location>
        <begin position="151"/>
        <end position="181"/>
    </location>
</feature>
<dbReference type="Pfam" id="PF02472">
    <property type="entry name" value="ExbD"/>
    <property type="match status" value="1"/>
</dbReference>
<evidence type="ECO:0000256" key="3">
    <source>
        <dbReference type="ARBA" id="ARBA00022475"/>
    </source>
</evidence>
<evidence type="ECO:0000256" key="9">
    <source>
        <dbReference type="SAM" id="Phobius"/>
    </source>
</evidence>
<dbReference type="RefSeq" id="WP_077925399.1">
    <property type="nucleotide sequence ID" value="NZ_BAABKE010000004.1"/>
</dbReference>
<name>A0ABP9MUV7_9GAMM</name>
<protein>
    <submittedName>
        <fullName evidence="10">Biopolymer transporter ExbD</fullName>
    </submittedName>
</protein>
<evidence type="ECO:0000256" key="1">
    <source>
        <dbReference type="ARBA" id="ARBA00004162"/>
    </source>
</evidence>
<dbReference type="Proteomes" id="UP001500631">
    <property type="component" value="Unassembled WGS sequence"/>
</dbReference>
<evidence type="ECO:0000256" key="2">
    <source>
        <dbReference type="ARBA" id="ARBA00005811"/>
    </source>
</evidence>
<evidence type="ECO:0000256" key="5">
    <source>
        <dbReference type="ARBA" id="ARBA00022989"/>
    </source>
</evidence>
<comment type="similarity">
    <text evidence="2 7">Belongs to the ExbD/TolR family.</text>
</comment>
<evidence type="ECO:0000313" key="10">
    <source>
        <dbReference type="EMBL" id="GAA5099522.1"/>
    </source>
</evidence>
<keyword evidence="4 7" id="KW-0812">Transmembrane</keyword>
<dbReference type="InterPro" id="IPR003400">
    <property type="entry name" value="ExbD"/>
</dbReference>
<proteinExistence type="inferred from homology"/>
<evidence type="ECO:0000256" key="8">
    <source>
        <dbReference type="SAM" id="MobiDB-lite"/>
    </source>
</evidence>
<keyword evidence="3" id="KW-1003">Cell membrane</keyword>
<accession>A0ABP9MUV7</accession>
<comment type="caution">
    <text evidence="10">The sequence shown here is derived from an EMBL/GenBank/DDBJ whole genome shotgun (WGS) entry which is preliminary data.</text>
</comment>
<evidence type="ECO:0000256" key="7">
    <source>
        <dbReference type="RuleBase" id="RU003879"/>
    </source>
</evidence>
<dbReference type="PANTHER" id="PTHR30558">
    <property type="entry name" value="EXBD MEMBRANE COMPONENT OF PMF-DRIVEN MACROMOLECULE IMPORT SYSTEM"/>
    <property type="match status" value="1"/>
</dbReference>